<dbReference type="PROSITE" id="PS50930">
    <property type="entry name" value="HTH_LYTTR"/>
    <property type="match status" value="1"/>
</dbReference>
<dbReference type="SUPFAM" id="SSF52172">
    <property type="entry name" value="CheY-like"/>
    <property type="match status" value="1"/>
</dbReference>
<dbReference type="Gene3D" id="3.40.50.2300">
    <property type="match status" value="1"/>
</dbReference>
<name>A0A927BCZ7_9BACT</name>
<dbReference type="Gene3D" id="2.40.50.1020">
    <property type="entry name" value="LytTr DNA-binding domain"/>
    <property type="match status" value="1"/>
</dbReference>
<dbReference type="Pfam" id="PF04397">
    <property type="entry name" value="LytTR"/>
    <property type="match status" value="1"/>
</dbReference>
<feature type="modified residue" description="4-aspartylphosphate" evidence="1">
    <location>
        <position position="60"/>
    </location>
</feature>
<organism evidence="4 5">
    <name type="scientific">Hymenobacter montanus</name>
    <dbReference type="NCBI Taxonomy" id="2771359"/>
    <lineage>
        <taxon>Bacteria</taxon>
        <taxon>Pseudomonadati</taxon>
        <taxon>Bacteroidota</taxon>
        <taxon>Cytophagia</taxon>
        <taxon>Cytophagales</taxon>
        <taxon>Hymenobacteraceae</taxon>
        <taxon>Hymenobacter</taxon>
    </lineage>
</organism>
<dbReference type="InterPro" id="IPR011006">
    <property type="entry name" value="CheY-like_superfamily"/>
</dbReference>
<dbReference type="InterPro" id="IPR007492">
    <property type="entry name" value="LytTR_DNA-bd_dom"/>
</dbReference>
<dbReference type="SMART" id="SM00448">
    <property type="entry name" value="REC"/>
    <property type="match status" value="1"/>
</dbReference>
<dbReference type="PANTHER" id="PTHR37299">
    <property type="entry name" value="TRANSCRIPTIONAL REGULATOR-RELATED"/>
    <property type="match status" value="1"/>
</dbReference>
<evidence type="ECO:0000256" key="1">
    <source>
        <dbReference type="PROSITE-ProRule" id="PRU00169"/>
    </source>
</evidence>
<keyword evidence="5" id="KW-1185">Reference proteome</keyword>
<dbReference type="Proteomes" id="UP000612233">
    <property type="component" value="Unassembled WGS sequence"/>
</dbReference>
<keyword evidence="1" id="KW-0597">Phosphoprotein</keyword>
<dbReference type="SMART" id="SM00850">
    <property type="entry name" value="LytTR"/>
    <property type="match status" value="1"/>
</dbReference>
<dbReference type="InterPro" id="IPR001789">
    <property type="entry name" value="Sig_transdc_resp-reg_receiver"/>
</dbReference>
<dbReference type="InterPro" id="IPR046947">
    <property type="entry name" value="LytR-like"/>
</dbReference>
<comment type="caution">
    <text evidence="4">The sequence shown here is derived from an EMBL/GenBank/DDBJ whole genome shotgun (WGS) entry which is preliminary data.</text>
</comment>
<feature type="domain" description="Response regulatory" evidence="2">
    <location>
        <begin position="9"/>
        <end position="120"/>
    </location>
</feature>
<dbReference type="PROSITE" id="PS50110">
    <property type="entry name" value="RESPONSE_REGULATORY"/>
    <property type="match status" value="1"/>
</dbReference>
<protein>
    <submittedName>
        <fullName evidence="4">Response regulator transcription factor</fullName>
    </submittedName>
</protein>
<dbReference type="GO" id="GO:0000156">
    <property type="term" value="F:phosphorelay response regulator activity"/>
    <property type="evidence" value="ECO:0007669"/>
    <property type="project" value="InterPro"/>
</dbReference>
<accession>A0A927BCZ7</accession>
<evidence type="ECO:0000259" key="3">
    <source>
        <dbReference type="PROSITE" id="PS50930"/>
    </source>
</evidence>
<dbReference type="AlphaFoldDB" id="A0A927BCZ7"/>
<dbReference type="Pfam" id="PF00072">
    <property type="entry name" value="Response_reg"/>
    <property type="match status" value="1"/>
</dbReference>
<gene>
    <name evidence="4" type="ORF">IC235_11585</name>
</gene>
<dbReference type="GO" id="GO:0003677">
    <property type="term" value="F:DNA binding"/>
    <property type="evidence" value="ECO:0007669"/>
    <property type="project" value="InterPro"/>
</dbReference>
<reference evidence="4" key="1">
    <citation type="submission" date="2020-09" db="EMBL/GenBank/DDBJ databases">
        <authorList>
            <person name="Kim M.K."/>
        </authorList>
    </citation>
    <scope>NUCLEOTIDE SEQUENCE</scope>
    <source>
        <strain evidence="4">BT664</strain>
    </source>
</reference>
<sequence>MSPETRVLNCLVVDDEAPAHEVMKSHLAKIEQAELVGQCYNGTEAYQFLQTRAVDVIFLDIDLPELNGVELLRSVPIRPAVVLTTAHTSFALEGYELGVVDYLLKPIGFPRFLSAFNKVLARVSGASALPAAPSHVTVRADGLPRQVALADLHYLEGKGNYVRLHLPESKLVVLQTMRQWEESLPAAQFCRAHKSFIVNLNHVARLEGDEVVLTNGSRIPLGRKFAALLADRLRTQRG</sequence>
<feature type="domain" description="HTH LytTR-type" evidence="3">
    <location>
        <begin position="136"/>
        <end position="235"/>
    </location>
</feature>
<evidence type="ECO:0000313" key="5">
    <source>
        <dbReference type="Proteomes" id="UP000612233"/>
    </source>
</evidence>
<proteinExistence type="predicted"/>
<dbReference type="PANTHER" id="PTHR37299:SF1">
    <property type="entry name" value="STAGE 0 SPORULATION PROTEIN A HOMOLOG"/>
    <property type="match status" value="1"/>
</dbReference>
<evidence type="ECO:0000313" key="4">
    <source>
        <dbReference type="EMBL" id="MBD2768530.1"/>
    </source>
</evidence>
<dbReference type="EMBL" id="JACXAD010000011">
    <property type="protein sequence ID" value="MBD2768530.1"/>
    <property type="molecule type" value="Genomic_DNA"/>
</dbReference>
<evidence type="ECO:0000259" key="2">
    <source>
        <dbReference type="PROSITE" id="PS50110"/>
    </source>
</evidence>